<dbReference type="InterPro" id="IPR010949">
    <property type="entry name" value="TonB_Hb/transfer/lactofer_rcpt"/>
</dbReference>
<feature type="domain" description="TonB-dependent receptor plug" evidence="16">
    <location>
        <begin position="61"/>
        <end position="180"/>
    </location>
</feature>
<dbReference type="InterPro" id="IPR012910">
    <property type="entry name" value="Plug_dom"/>
</dbReference>
<dbReference type="InterPro" id="IPR036942">
    <property type="entry name" value="Beta-barrel_TonB_sf"/>
</dbReference>
<feature type="chain" id="PRO_5020518052" evidence="14">
    <location>
        <begin position="33"/>
        <end position="757"/>
    </location>
</feature>
<sequence>MSQPQGPRRGQRFALHPLTIAAAALAAGLAQAQPVAQPTVVAQAPLPKVVVSATRVEANEDEVAATVSAVTAEEIDRRGANDIQDLLKQEAGVAVRALPNRSSAAFYSTGRGGNEGINIRGLEGNQVMLQVDGVRLPMLYSSGPFFAGRGDYIDVEAFKRVELLRGPSSASYGSDGLAGAVSFVTKDPSDLLRPGEKHAESLKLGYRGVDDSWVAVPTFALRAEGGTEAMLLASLRRGHEVDNGGDNDARNNTRTTPNPQDTQSNFVLAKLEQRLDARQKLKFSAEHLSKRTDAEIYTLFGNFMYPTTTDVDAAERIERTLLKAGYEFADPRAAWFQRVNATVYAQDSENRQLGYEARTNTSAWNTRERDARYEEKTVGGSVQFESNFGTELAQRLVWGLDASTTEVTSLKDGANYLDGVLVTSGSSAFVKNKSFPDTDYRLLGAFVQDEISLGRLALIPALRWDHFKLDPDRNDPLYALNNSIAPTALSGSELSPRLGLIWKFSPALRAVANVAHGFRAPTPSQVNGGVTNLTASQPYISIGNPDLKPETSDTVELGLRGESGALRWTATVFKSRYKDFIESNVTVDGSGTSADPWVFQAVNLNRVDIRGVEATLDWSVAPGWTLSARYAHAHGDSDSEGVEQPLESVEPDKLVLAVKREVGHFGSEFSVTAMKRQSRYVREADSTQYVPGGFAVADLSMWWLVRPDTELVFGVTNLFDKKYMQWADARELSTTTEAIDAYTQPGRAFNASVRYRF</sequence>
<dbReference type="PANTHER" id="PTHR30069">
    <property type="entry name" value="TONB-DEPENDENT OUTER MEMBRANE RECEPTOR"/>
    <property type="match status" value="1"/>
</dbReference>
<dbReference type="NCBIfam" id="TIGR01786">
    <property type="entry name" value="TonB-hemlactrns"/>
    <property type="match status" value="1"/>
</dbReference>
<dbReference type="Pfam" id="PF07715">
    <property type="entry name" value="Plug"/>
    <property type="match status" value="1"/>
</dbReference>
<evidence type="ECO:0000259" key="15">
    <source>
        <dbReference type="Pfam" id="PF00593"/>
    </source>
</evidence>
<comment type="subcellular location">
    <subcellularLocation>
        <location evidence="1 11">Cell outer membrane</location>
        <topology evidence="1 11">Multi-pass membrane protein</topology>
    </subcellularLocation>
</comment>
<feature type="compositionally biased region" description="Polar residues" evidence="13">
    <location>
        <begin position="252"/>
        <end position="262"/>
    </location>
</feature>
<keyword evidence="5 11" id="KW-0812">Transmembrane</keyword>
<evidence type="ECO:0000256" key="1">
    <source>
        <dbReference type="ARBA" id="ARBA00004571"/>
    </source>
</evidence>
<dbReference type="Proteomes" id="UP000295106">
    <property type="component" value="Unassembled WGS sequence"/>
</dbReference>
<dbReference type="NCBIfam" id="TIGR01785">
    <property type="entry name" value="TonB-hemin"/>
    <property type="match status" value="1"/>
</dbReference>
<feature type="region of interest" description="Disordered" evidence="13">
    <location>
        <begin position="240"/>
        <end position="262"/>
    </location>
</feature>
<dbReference type="PROSITE" id="PS52016">
    <property type="entry name" value="TONB_DEPENDENT_REC_3"/>
    <property type="match status" value="1"/>
</dbReference>
<keyword evidence="9 17" id="KW-0675">Receptor</keyword>
<evidence type="ECO:0000256" key="13">
    <source>
        <dbReference type="SAM" id="MobiDB-lite"/>
    </source>
</evidence>
<evidence type="ECO:0000256" key="11">
    <source>
        <dbReference type="PROSITE-ProRule" id="PRU01360"/>
    </source>
</evidence>
<proteinExistence type="inferred from homology"/>
<dbReference type="EMBL" id="SLXD01000001">
    <property type="protein sequence ID" value="TCP05410.1"/>
    <property type="molecule type" value="Genomic_DNA"/>
</dbReference>
<evidence type="ECO:0000256" key="12">
    <source>
        <dbReference type="RuleBase" id="RU003357"/>
    </source>
</evidence>
<evidence type="ECO:0000256" key="2">
    <source>
        <dbReference type="ARBA" id="ARBA00009810"/>
    </source>
</evidence>
<evidence type="ECO:0000256" key="5">
    <source>
        <dbReference type="ARBA" id="ARBA00022692"/>
    </source>
</evidence>
<evidence type="ECO:0000256" key="10">
    <source>
        <dbReference type="ARBA" id="ARBA00023237"/>
    </source>
</evidence>
<comment type="caution">
    <text evidence="17">The sequence shown here is derived from an EMBL/GenBank/DDBJ whole genome shotgun (WGS) entry which is preliminary data.</text>
</comment>
<evidence type="ECO:0000313" key="17">
    <source>
        <dbReference type="EMBL" id="TCP05410.1"/>
    </source>
</evidence>
<comment type="similarity">
    <text evidence="2 11 12">Belongs to the TonB-dependent receptor family.</text>
</comment>
<gene>
    <name evidence="17" type="ORF">EV684_101282</name>
</gene>
<dbReference type="InterPro" id="IPR000531">
    <property type="entry name" value="Beta-barrel_TonB"/>
</dbReference>
<dbReference type="GO" id="GO:0044718">
    <property type="term" value="P:siderophore transmembrane transport"/>
    <property type="evidence" value="ECO:0007669"/>
    <property type="project" value="TreeGrafter"/>
</dbReference>
<dbReference type="GO" id="GO:0015232">
    <property type="term" value="F:heme transmembrane transporter activity"/>
    <property type="evidence" value="ECO:0007669"/>
    <property type="project" value="InterPro"/>
</dbReference>
<evidence type="ECO:0000256" key="3">
    <source>
        <dbReference type="ARBA" id="ARBA00022448"/>
    </source>
</evidence>
<dbReference type="Pfam" id="PF00593">
    <property type="entry name" value="TonB_dep_Rec_b-barrel"/>
    <property type="match status" value="1"/>
</dbReference>
<dbReference type="GO" id="GO:0015344">
    <property type="term" value="F:siderophore uptake transmembrane transporter activity"/>
    <property type="evidence" value="ECO:0007669"/>
    <property type="project" value="TreeGrafter"/>
</dbReference>
<evidence type="ECO:0000256" key="14">
    <source>
        <dbReference type="SAM" id="SignalP"/>
    </source>
</evidence>
<evidence type="ECO:0000256" key="9">
    <source>
        <dbReference type="ARBA" id="ARBA00023170"/>
    </source>
</evidence>
<evidence type="ECO:0000256" key="4">
    <source>
        <dbReference type="ARBA" id="ARBA00022452"/>
    </source>
</evidence>
<dbReference type="InterPro" id="IPR037066">
    <property type="entry name" value="Plug_dom_sf"/>
</dbReference>
<dbReference type="CDD" id="cd01347">
    <property type="entry name" value="ligand_gated_channel"/>
    <property type="match status" value="1"/>
</dbReference>
<dbReference type="Gene3D" id="2.40.170.20">
    <property type="entry name" value="TonB-dependent receptor, beta-barrel domain"/>
    <property type="match status" value="1"/>
</dbReference>
<evidence type="ECO:0000256" key="6">
    <source>
        <dbReference type="ARBA" id="ARBA00022729"/>
    </source>
</evidence>
<feature type="signal peptide" evidence="14">
    <location>
        <begin position="1"/>
        <end position="32"/>
    </location>
</feature>
<feature type="domain" description="TonB-dependent receptor-like beta-barrel" evidence="15">
    <location>
        <begin position="272"/>
        <end position="718"/>
    </location>
</feature>
<keyword evidence="6 14" id="KW-0732">Signal</keyword>
<feature type="compositionally biased region" description="Basic and acidic residues" evidence="13">
    <location>
        <begin position="240"/>
        <end position="251"/>
    </location>
</feature>
<dbReference type="SUPFAM" id="SSF56935">
    <property type="entry name" value="Porins"/>
    <property type="match status" value="1"/>
</dbReference>
<keyword evidence="3 11" id="KW-0813">Transport</keyword>
<dbReference type="AlphaFoldDB" id="A0A4R2MFC3"/>
<dbReference type="RefSeq" id="WP_132644415.1">
    <property type="nucleotide sequence ID" value="NZ_CP181386.1"/>
</dbReference>
<dbReference type="GO" id="GO:0009279">
    <property type="term" value="C:cell outer membrane"/>
    <property type="evidence" value="ECO:0007669"/>
    <property type="project" value="UniProtKB-SubCell"/>
</dbReference>
<dbReference type="InterPro" id="IPR011276">
    <property type="entry name" value="TonB_haem/Hb_rcpt"/>
</dbReference>
<keyword evidence="4 11" id="KW-1134">Transmembrane beta strand</keyword>
<dbReference type="OrthoDB" id="9764669at2"/>
<keyword evidence="10 11" id="KW-0998">Cell outer membrane</keyword>
<organism evidence="17 18">
    <name type="scientific">Rubrivivax gelatinosus</name>
    <name type="common">Rhodocyclus gelatinosus</name>
    <name type="synonym">Rhodopseudomonas gelatinosa</name>
    <dbReference type="NCBI Taxonomy" id="28068"/>
    <lineage>
        <taxon>Bacteria</taxon>
        <taxon>Pseudomonadati</taxon>
        <taxon>Pseudomonadota</taxon>
        <taxon>Betaproteobacteria</taxon>
        <taxon>Burkholderiales</taxon>
        <taxon>Sphaerotilaceae</taxon>
        <taxon>Rubrivivax</taxon>
    </lineage>
</organism>
<dbReference type="PANTHER" id="PTHR30069:SF29">
    <property type="entry name" value="HEMOGLOBIN AND HEMOGLOBIN-HAPTOGLOBIN-BINDING PROTEIN 1-RELATED"/>
    <property type="match status" value="1"/>
</dbReference>
<protein>
    <submittedName>
        <fullName evidence="17">Hemoglobin/transferrin/lactoferrin receptor protein</fullName>
    </submittedName>
</protein>
<evidence type="ECO:0000256" key="8">
    <source>
        <dbReference type="ARBA" id="ARBA00023136"/>
    </source>
</evidence>
<dbReference type="GeneID" id="99687012"/>
<dbReference type="Gene3D" id="2.170.130.10">
    <property type="entry name" value="TonB-dependent receptor, plug domain"/>
    <property type="match status" value="1"/>
</dbReference>
<keyword evidence="7 12" id="KW-0798">TonB box</keyword>
<accession>A0A4R2MFC3</accession>
<evidence type="ECO:0000256" key="7">
    <source>
        <dbReference type="ARBA" id="ARBA00023077"/>
    </source>
</evidence>
<reference evidence="17 18" key="1">
    <citation type="submission" date="2019-03" db="EMBL/GenBank/DDBJ databases">
        <title>Genomic Encyclopedia of Type Strains, Phase IV (KMG-IV): sequencing the most valuable type-strain genomes for metagenomic binning, comparative biology and taxonomic classification.</title>
        <authorList>
            <person name="Goeker M."/>
        </authorList>
    </citation>
    <scope>NUCLEOTIDE SEQUENCE [LARGE SCALE GENOMIC DNA]</scope>
    <source>
        <strain evidence="17 18">DSM 1709</strain>
    </source>
</reference>
<evidence type="ECO:0000259" key="16">
    <source>
        <dbReference type="Pfam" id="PF07715"/>
    </source>
</evidence>
<keyword evidence="8 11" id="KW-0472">Membrane</keyword>
<dbReference type="InterPro" id="IPR039426">
    <property type="entry name" value="TonB-dep_rcpt-like"/>
</dbReference>
<evidence type="ECO:0000313" key="18">
    <source>
        <dbReference type="Proteomes" id="UP000295106"/>
    </source>
</evidence>
<name>A0A4R2MFC3_RUBGE</name>